<dbReference type="NCBIfam" id="NF006598">
    <property type="entry name" value="PRK09135.1"/>
    <property type="match status" value="1"/>
</dbReference>
<evidence type="ECO:0000313" key="3">
    <source>
        <dbReference type="EMBL" id="SVB20221.1"/>
    </source>
</evidence>
<dbReference type="PROSITE" id="PS00061">
    <property type="entry name" value="ADH_SHORT"/>
    <property type="match status" value="1"/>
</dbReference>
<name>A0A382C3B5_9ZZZZ</name>
<dbReference type="SUPFAM" id="SSF51735">
    <property type="entry name" value="NAD(P)-binding Rossmann-fold domains"/>
    <property type="match status" value="1"/>
</dbReference>
<dbReference type="PANTHER" id="PTHR43639:SF1">
    <property type="entry name" value="SHORT-CHAIN DEHYDROGENASE_REDUCTASE FAMILY PROTEIN"/>
    <property type="match status" value="1"/>
</dbReference>
<protein>
    <recommendedName>
        <fullName evidence="4">Pteridine reductase</fullName>
    </recommendedName>
</protein>
<gene>
    <name evidence="3" type="ORF">METZ01_LOCUS173075</name>
</gene>
<dbReference type="EMBL" id="UINC01032485">
    <property type="protein sequence ID" value="SVB20221.1"/>
    <property type="molecule type" value="Genomic_DNA"/>
</dbReference>
<dbReference type="AlphaFoldDB" id="A0A382C3B5"/>
<feature type="non-terminal residue" evidence="3">
    <location>
        <position position="1"/>
    </location>
</feature>
<comment type="similarity">
    <text evidence="1">Belongs to the short-chain dehydrogenases/reductases (SDR) family.</text>
</comment>
<evidence type="ECO:0008006" key="4">
    <source>
        <dbReference type="Google" id="ProtNLM"/>
    </source>
</evidence>
<dbReference type="InterPro" id="IPR020904">
    <property type="entry name" value="Sc_DH/Rdtase_CS"/>
</dbReference>
<keyword evidence="2" id="KW-0560">Oxidoreductase</keyword>
<dbReference type="PANTHER" id="PTHR43639">
    <property type="entry name" value="OXIDOREDUCTASE, SHORT-CHAIN DEHYDROGENASE/REDUCTASE FAMILY (AFU_ORTHOLOGUE AFUA_5G02870)"/>
    <property type="match status" value="1"/>
</dbReference>
<evidence type="ECO:0000256" key="1">
    <source>
        <dbReference type="ARBA" id="ARBA00006484"/>
    </source>
</evidence>
<dbReference type="Pfam" id="PF13561">
    <property type="entry name" value="adh_short_C2"/>
    <property type="match status" value="1"/>
</dbReference>
<proteinExistence type="inferred from homology"/>
<dbReference type="PRINTS" id="PR00080">
    <property type="entry name" value="SDRFAMILY"/>
</dbReference>
<sequence length="253" mass="26947">VTTPQHPDSLEGRWALITGAAKRIGAVISAALHEAGANVAVHYLNSGEDAEQLASQLNQVRSDSALTVQGDLKNTADLKQMIDQLTKRTGGLDILVNNASSFYPTPLESITEEHWDDLLGINLKAPLFLSKISLPYLKKNNGVIINIVDVHAQRPLKNHSVYGSAKAGLAMLTRSLAKDLGPDVRVNGVSPGAILWPESGISERVKENILGQVPLGRPGTPDDIAAAVVFLVRDAPYVTGEIIAVDGGRSVGW</sequence>
<dbReference type="Gene3D" id="3.40.50.720">
    <property type="entry name" value="NAD(P)-binding Rossmann-like Domain"/>
    <property type="match status" value="1"/>
</dbReference>
<dbReference type="InterPro" id="IPR036291">
    <property type="entry name" value="NAD(P)-bd_dom_sf"/>
</dbReference>
<dbReference type="GO" id="GO:0016491">
    <property type="term" value="F:oxidoreductase activity"/>
    <property type="evidence" value="ECO:0007669"/>
    <property type="project" value="UniProtKB-KW"/>
</dbReference>
<organism evidence="3">
    <name type="scientific">marine metagenome</name>
    <dbReference type="NCBI Taxonomy" id="408172"/>
    <lineage>
        <taxon>unclassified sequences</taxon>
        <taxon>metagenomes</taxon>
        <taxon>ecological metagenomes</taxon>
    </lineage>
</organism>
<dbReference type="FunFam" id="3.40.50.720:FF:000084">
    <property type="entry name" value="Short-chain dehydrogenase reductase"/>
    <property type="match status" value="1"/>
</dbReference>
<dbReference type="PRINTS" id="PR00081">
    <property type="entry name" value="GDHRDH"/>
</dbReference>
<accession>A0A382C3B5</accession>
<dbReference type="InterPro" id="IPR002347">
    <property type="entry name" value="SDR_fam"/>
</dbReference>
<evidence type="ECO:0000256" key="2">
    <source>
        <dbReference type="ARBA" id="ARBA00023002"/>
    </source>
</evidence>
<reference evidence="3" key="1">
    <citation type="submission" date="2018-05" db="EMBL/GenBank/DDBJ databases">
        <authorList>
            <person name="Lanie J.A."/>
            <person name="Ng W.-L."/>
            <person name="Kazmierczak K.M."/>
            <person name="Andrzejewski T.M."/>
            <person name="Davidsen T.M."/>
            <person name="Wayne K.J."/>
            <person name="Tettelin H."/>
            <person name="Glass J.I."/>
            <person name="Rusch D."/>
            <person name="Podicherti R."/>
            <person name="Tsui H.-C.T."/>
            <person name="Winkler M.E."/>
        </authorList>
    </citation>
    <scope>NUCLEOTIDE SEQUENCE</scope>
</reference>